<proteinExistence type="inferred from homology"/>
<name>A0A3P1XPM9_TANFO</name>
<dbReference type="RefSeq" id="WP_124751570.1">
    <property type="nucleotide sequence ID" value="NZ_RQYN01000042.1"/>
</dbReference>
<evidence type="ECO:0000256" key="1">
    <source>
        <dbReference type="ARBA" id="ARBA00004651"/>
    </source>
</evidence>
<keyword evidence="4 7" id="KW-0812">Transmembrane</keyword>
<dbReference type="Proteomes" id="UP000279860">
    <property type="component" value="Unassembled WGS sequence"/>
</dbReference>
<dbReference type="AlphaFoldDB" id="A0A3P1XPM9"/>
<evidence type="ECO:0000313" key="11">
    <source>
        <dbReference type="Proteomes" id="UP000279860"/>
    </source>
</evidence>
<evidence type="ECO:0000256" key="5">
    <source>
        <dbReference type="ARBA" id="ARBA00022989"/>
    </source>
</evidence>
<evidence type="ECO:0000256" key="2">
    <source>
        <dbReference type="ARBA" id="ARBA00006679"/>
    </source>
</evidence>
<dbReference type="PANTHER" id="PTHR33452:SF1">
    <property type="entry name" value="INNER MEMBRANE PROTEIN YPHA-RELATED"/>
    <property type="match status" value="1"/>
</dbReference>
<dbReference type="EMBL" id="RQYS01000026">
    <property type="protein sequence ID" value="RRD60774.1"/>
    <property type="molecule type" value="Genomic_DNA"/>
</dbReference>
<organism evidence="8 10">
    <name type="scientific">Tannerella forsythia</name>
    <name type="common">Bacteroides forsythus</name>
    <dbReference type="NCBI Taxonomy" id="28112"/>
    <lineage>
        <taxon>Bacteria</taxon>
        <taxon>Pseudomonadati</taxon>
        <taxon>Bacteroidota</taxon>
        <taxon>Bacteroidia</taxon>
        <taxon>Bacteroidales</taxon>
        <taxon>Tannerellaceae</taxon>
        <taxon>Tannerella</taxon>
    </lineage>
</organism>
<comment type="caution">
    <text evidence="8">The sequence shown here is derived from an EMBL/GenBank/DDBJ whole genome shotgun (WGS) entry which is preliminary data.</text>
</comment>
<protein>
    <submittedName>
        <fullName evidence="8">DoxX family protein</fullName>
    </submittedName>
</protein>
<dbReference type="Pfam" id="PF07681">
    <property type="entry name" value="DoxX"/>
    <property type="match status" value="1"/>
</dbReference>
<evidence type="ECO:0000313" key="8">
    <source>
        <dbReference type="EMBL" id="RRD60774.1"/>
    </source>
</evidence>
<evidence type="ECO:0000256" key="4">
    <source>
        <dbReference type="ARBA" id="ARBA00022692"/>
    </source>
</evidence>
<dbReference type="Proteomes" id="UP000278609">
    <property type="component" value="Unassembled WGS sequence"/>
</dbReference>
<feature type="transmembrane region" description="Helical" evidence="7">
    <location>
        <begin position="50"/>
        <end position="71"/>
    </location>
</feature>
<dbReference type="InterPro" id="IPR051907">
    <property type="entry name" value="DoxX-like_oxidoreductase"/>
</dbReference>
<feature type="transmembrane region" description="Helical" evidence="7">
    <location>
        <begin position="78"/>
        <end position="99"/>
    </location>
</feature>
<comment type="similarity">
    <text evidence="2">Belongs to the DoxX family.</text>
</comment>
<evidence type="ECO:0000256" key="3">
    <source>
        <dbReference type="ARBA" id="ARBA00022475"/>
    </source>
</evidence>
<evidence type="ECO:0000256" key="7">
    <source>
        <dbReference type="SAM" id="Phobius"/>
    </source>
</evidence>
<evidence type="ECO:0000256" key="6">
    <source>
        <dbReference type="ARBA" id="ARBA00023136"/>
    </source>
</evidence>
<keyword evidence="6 7" id="KW-0472">Membrane</keyword>
<dbReference type="InterPro" id="IPR032808">
    <property type="entry name" value="DoxX"/>
</dbReference>
<keyword evidence="5 7" id="KW-1133">Transmembrane helix</keyword>
<sequence>MKLLNKNVDAGLLVLRLSLGILMLLHGLAKLTHGAEGIGQMLSAAGWPSWIAYGVYIGEIVAPILIILGYATRMAASVFLFNMVVAVAMVHAGDIFALGNTGGWAIELQGLYLFGALTLMFTGAGKYALSQKNWWD</sequence>
<dbReference type="GO" id="GO:0005886">
    <property type="term" value="C:plasma membrane"/>
    <property type="evidence" value="ECO:0007669"/>
    <property type="project" value="UniProtKB-SubCell"/>
</dbReference>
<accession>A0A3P1XPM9</accession>
<reference evidence="10 11" key="1">
    <citation type="submission" date="2018-11" db="EMBL/GenBank/DDBJ databases">
        <title>Genomes From Bacteria Associated with the Canine Oral Cavity: a Test Case for Automated Genome-Based Taxonomic Assignment.</title>
        <authorList>
            <person name="Coil D.A."/>
            <person name="Jospin G."/>
            <person name="Darling A.E."/>
            <person name="Wallis C."/>
            <person name="Davis I.J."/>
            <person name="Harris S."/>
            <person name="Eisen J.A."/>
            <person name="Holcombe L.J."/>
            <person name="O'Flynn C."/>
        </authorList>
    </citation>
    <scope>NUCLEOTIDE SEQUENCE [LARGE SCALE GENOMIC DNA]</scope>
    <source>
        <strain evidence="9 11">OH1426_COT-023</strain>
        <strain evidence="8 10">OH2617_COT-023</strain>
    </source>
</reference>
<comment type="subcellular location">
    <subcellularLocation>
        <location evidence="1">Cell membrane</location>
        <topology evidence="1">Multi-pass membrane protein</topology>
    </subcellularLocation>
</comment>
<dbReference type="PANTHER" id="PTHR33452">
    <property type="entry name" value="OXIDOREDUCTASE CATD-RELATED"/>
    <property type="match status" value="1"/>
</dbReference>
<evidence type="ECO:0000313" key="10">
    <source>
        <dbReference type="Proteomes" id="UP000278609"/>
    </source>
</evidence>
<keyword evidence="3" id="KW-1003">Cell membrane</keyword>
<gene>
    <name evidence="8" type="ORF">EII40_07070</name>
    <name evidence="9" type="ORF">EII41_10300</name>
</gene>
<dbReference type="EMBL" id="RQYN01000042">
    <property type="protein sequence ID" value="RRD72957.1"/>
    <property type="molecule type" value="Genomic_DNA"/>
</dbReference>
<feature type="transmembrane region" description="Helical" evidence="7">
    <location>
        <begin position="111"/>
        <end position="129"/>
    </location>
</feature>
<dbReference type="OrthoDB" id="280866at2"/>
<evidence type="ECO:0000313" key="9">
    <source>
        <dbReference type="EMBL" id="RRD72957.1"/>
    </source>
</evidence>